<dbReference type="PANTHER" id="PTHR43741:SF4">
    <property type="entry name" value="FMN-DEPENDENT NADH:QUINONE OXIDOREDUCTASE"/>
    <property type="match status" value="1"/>
</dbReference>
<gene>
    <name evidence="8" type="primary">acpD</name>
    <name evidence="6" type="synonym">azoR</name>
    <name evidence="8" type="ORF">Ssi02_63530</name>
</gene>
<evidence type="ECO:0000256" key="3">
    <source>
        <dbReference type="ARBA" id="ARBA00023002"/>
    </source>
</evidence>
<dbReference type="Proteomes" id="UP000606172">
    <property type="component" value="Unassembled WGS sequence"/>
</dbReference>
<evidence type="ECO:0000256" key="4">
    <source>
        <dbReference type="ARBA" id="ARBA00023027"/>
    </source>
</evidence>
<evidence type="ECO:0000259" key="7">
    <source>
        <dbReference type="Pfam" id="PF02525"/>
    </source>
</evidence>
<dbReference type="GO" id="GO:0010181">
    <property type="term" value="F:FMN binding"/>
    <property type="evidence" value="ECO:0007669"/>
    <property type="project" value="UniProtKB-UniRule"/>
</dbReference>
<comment type="catalytic activity">
    <reaction evidence="6">
        <text>2 a quinone + NADH + H(+) = 2 a 1,4-benzosemiquinone + NAD(+)</text>
        <dbReference type="Rhea" id="RHEA:65952"/>
        <dbReference type="ChEBI" id="CHEBI:15378"/>
        <dbReference type="ChEBI" id="CHEBI:57540"/>
        <dbReference type="ChEBI" id="CHEBI:57945"/>
        <dbReference type="ChEBI" id="CHEBI:132124"/>
        <dbReference type="ChEBI" id="CHEBI:134225"/>
    </reaction>
</comment>
<comment type="caution">
    <text evidence="6">Lacks conserved residue(s) required for the propagation of feature annotation.</text>
</comment>
<accession>A0A919VB50</accession>
<dbReference type="GO" id="GO:0009055">
    <property type="term" value="F:electron transfer activity"/>
    <property type="evidence" value="ECO:0007669"/>
    <property type="project" value="UniProtKB-UniRule"/>
</dbReference>
<name>A0A919VB50_9ACTN</name>
<dbReference type="HAMAP" id="MF_01216">
    <property type="entry name" value="Azoreductase_type1"/>
    <property type="match status" value="1"/>
</dbReference>
<keyword evidence="4 6" id="KW-0520">NAD</keyword>
<dbReference type="InterPro" id="IPR050104">
    <property type="entry name" value="FMN-dep_NADH:Q_OxRdtase_AzoR1"/>
</dbReference>
<dbReference type="Pfam" id="PF02525">
    <property type="entry name" value="Flavodoxin_2"/>
    <property type="match status" value="1"/>
</dbReference>
<feature type="binding site" evidence="6">
    <location>
        <begin position="15"/>
        <end position="17"/>
    </location>
    <ligand>
        <name>FMN</name>
        <dbReference type="ChEBI" id="CHEBI:58210"/>
    </ligand>
</feature>
<evidence type="ECO:0000256" key="1">
    <source>
        <dbReference type="ARBA" id="ARBA00022630"/>
    </source>
</evidence>
<dbReference type="EMBL" id="BOOW01000042">
    <property type="protein sequence ID" value="GII96122.1"/>
    <property type="molecule type" value="Genomic_DNA"/>
</dbReference>
<keyword evidence="2 6" id="KW-0288">FMN</keyword>
<dbReference type="GO" id="GO:0016655">
    <property type="term" value="F:oxidoreductase activity, acting on NAD(P)H, quinone or similar compound as acceptor"/>
    <property type="evidence" value="ECO:0007669"/>
    <property type="project" value="InterPro"/>
</dbReference>
<feature type="domain" description="Flavodoxin-like fold" evidence="7">
    <location>
        <begin position="3"/>
        <end position="183"/>
    </location>
</feature>
<dbReference type="AlphaFoldDB" id="A0A919VB50"/>
<dbReference type="RefSeq" id="WP_204031149.1">
    <property type="nucleotide sequence ID" value="NZ_BOOW01000042.1"/>
</dbReference>
<dbReference type="EC" id="1.7.1.17" evidence="6"/>
<dbReference type="SUPFAM" id="SSF52218">
    <property type="entry name" value="Flavoproteins"/>
    <property type="match status" value="1"/>
</dbReference>
<keyword evidence="3 6" id="KW-0560">Oxidoreductase</keyword>
<comment type="similarity">
    <text evidence="6">Belongs to the azoreductase type 1 family.</text>
</comment>
<feature type="binding site" evidence="6">
    <location>
        <position position="10"/>
    </location>
    <ligand>
        <name>FMN</name>
        <dbReference type="ChEBI" id="CHEBI:58210"/>
    </ligand>
</feature>
<evidence type="ECO:0000256" key="6">
    <source>
        <dbReference type="HAMAP-Rule" id="MF_01216"/>
    </source>
</evidence>
<comment type="subunit">
    <text evidence="6">Homodimer.</text>
</comment>
<dbReference type="InterPro" id="IPR003680">
    <property type="entry name" value="Flavodoxin_fold"/>
</dbReference>
<dbReference type="InterPro" id="IPR029039">
    <property type="entry name" value="Flavoprotein-like_sf"/>
</dbReference>
<dbReference type="GO" id="GO:0016652">
    <property type="term" value="F:oxidoreductase activity, acting on NAD(P)H as acceptor"/>
    <property type="evidence" value="ECO:0007669"/>
    <property type="project" value="UniProtKB-UniRule"/>
</dbReference>
<dbReference type="InterPro" id="IPR023048">
    <property type="entry name" value="NADH:quinone_OxRdtase_FMN_depd"/>
</dbReference>
<comment type="caution">
    <text evidence="8">The sequence shown here is derived from an EMBL/GenBank/DDBJ whole genome shotgun (WGS) entry which is preliminary data.</text>
</comment>
<reference evidence="8" key="1">
    <citation type="submission" date="2021-01" db="EMBL/GenBank/DDBJ databases">
        <title>Whole genome shotgun sequence of Sinosporangium siamense NBRC 109515.</title>
        <authorList>
            <person name="Komaki H."/>
            <person name="Tamura T."/>
        </authorList>
    </citation>
    <scope>NUCLEOTIDE SEQUENCE</scope>
    <source>
        <strain evidence="8">NBRC 109515</strain>
    </source>
</reference>
<comment type="cofactor">
    <cofactor evidence="6">
        <name>FMN</name>
        <dbReference type="ChEBI" id="CHEBI:58210"/>
    </cofactor>
    <text evidence="6">Binds 1 FMN per subunit.</text>
</comment>
<comment type="function">
    <text evidence="6">Quinone reductase that provides resistance to thiol-specific stress caused by electrophilic quinones.</text>
</comment>
<dbReference type="Gene3D" id="3.40.50.360">
    <property type="match status" value="1"/>
</dbReference>
<proteinExistence type="inferred from homology"/>
<keyword evidence="1 6" id="KW-0285">Flavoprotein</keyword>
<organism evidence="8 9">
    <name type="scientific">Sinosporangium siamense</name>
    <dbReference type="NCBI Taxonomy" id="1367973"/>
    <lineage>
        <taxon>Bacteria</taxon>
        <taxon>Bacillati</taxon>
        <taxon>Actinomycetota</taxon>
        <taxon>Actinomycetes</taxon>
        <taxon>Streptosporangiales</taxon>
        <taxon>Streptosporangiaceae</taxon>
        <taxon>Sinosporangium</taxon>
    </lineage>
</organism>
<evidence type="ECO:0000256" key="2">
    <source>
        <dbReference type="ARBA" id="ARBA00022643"/>
    </source>
</evidence>
<dbReference type="EC" id="1.6.5.-" evidence="6"/>
<dbReference type="PANTHER" id="PTHR43741">
    <property type="entry name" value="FMN-DEPENDENT NADH-AZOREDUCTASE 1"/>
    <property type="match status" value="1"/>
</dbReference>
<comment type="function">
    <text evidence="6">Also exhibits azoreductase activity. Catalyzes the reductive cleavage of the azo bond in aromatic azo compounds to the corresponding amines.</text>
</comment>
<evidence type="ECO:0000313" key="8">
    <source>
        <dbReference type="EMBL" id="GII96122.1"/>
    </source>
</evidence>
<evidence type="ECO:0000256" key="5">
    <source>
        <dbReference type="ARBA" id="ARBA00048542"/>
    </source>
</evidence>
<protein>
    <recommendedName>
        <fullName evidence="6">FMN dependent NADH:quinone oxidoreductase</fullName>
        <ecNumber evidence="6">1.6.5.-</ecNumber>
    </recommendedName>
    <alternativeName>
        <fullName evidence="6">Azo-dye reductase</fullName>
    </alternativeName>
    <alternativeName>
        <fullName evidence="6">FMN-dependent NADH-azo compound oxidoreductase</fullName>
    </alternativeName>
    <alternativeName>
        <fullName evidence="6">FMN-dependent NADH-azoreductase</fullName>
        <ecNumber evidence="6">1.7.1.17</ecNumber>
    </alternativeName>
</protein>
<sequence length="232" mass="25430">MTHLLHLDASGRRESFSRRLGEAFVTGWRTTHPGGTYTYRDLVADPVAPVDEDRVHLATRSSVHGVRDIEAMDKAAAGSPGPARSWAATRPLVEQLLAADVLLLGAPMYNYSVPAALKAWIDRVTLPWLPLQGKSAVVLSARGGGYGPGTPRERYDFQEPYLRAYFSALGLHDVEFVHAELTHATVMPFLADFRGQHEASHAAALDRVHALAARDAVRPVNLHPTSEDRRTP</sequence>
<comment type="catalytic activity">
    <reaction evidence="5">
        <text>N,N-dimethyl-1,4-phenylenediamine + anthranilate + 2 NAD(+) = 2-(4-dimethylaminophenyl)diazenylbenzoate + 2 NADH + 2 H(+)</text>
        <dbReference type="Rhea" id="RHEA:55872"/>
        <dbReference type="ChEBI" id="CHEBI:15378"/>
        <dbReference type="ChEBI" id="CHEBI:15783"/>
        <dbReference type="ChEBI" id="CHEBI:16567"/>
        <dbReference type="ChEBI" id="CHEBI:57540"/>
        <dbReference type="ChEBI" id="CHEBI:57945"/>
        <dbReference type="ChEBI" id="CHEBI:71579"/>
        <dbReference type="EC" id="1.7.1.17"/>
    </reaction>
    <physiologicalReaction direction="right-to-left" evidence="5">
        <dbReference type="Rhea" id="RHEA:55874"/>
    </physiologicalReaction>
</comment>
<evidence type="ECO:0000313" key="9">
    <source>
        <dbReference type="Proteomes" id="UP000606172"/>
    </source>
</evidence>
<keyword evidence="9" id="KW-1185">Reference proteome</keyword>